<evidence type="ECO:0000313" key="2">
    <source>
        <dbReference type="Proteomes" id="UP001221838"/>
    </source>
</evidence>
<accession>A0ABT5D4R9</accession>
<dbReference type="EMBL" id="JAQNDM010000002">
    <property type="protein sequence ID" value="MDC0708118.1"/>
    <property type="molecule type" value="Genomic_DNA"/>
</dbReference>
<protein>
    <submittedName>
        <fullName evidence="1">Uncharacterized protein</fullName>
    </submittedName>
</protein>
<comment type="caution">
    <text evidence="1">The sequence shown here is derived from an EMBL/GenBank/DDBJ whole genome shotgun (WGS) entry which is preliminary data.</text>
</comment>
<gene>
    <name evidence="1" type="ORF">POL68_06515</name>
</gene>
<reference evidence="1 2" key="1">
    <citation type="submission" date="2022-11" db="EMBL/GenBank/DDBJ databases">
        <title>Minimal conservation of predation-associated metabolite biosynthetic gene clusters underscores biosynthetic potential of Myxococcota including descriptions for ten novel species: Archangium lansinium sp. nov., Myxococcus landrumus sp. nov., Nannocystis bai.</title>
        <authorList>
            <person name="Ahearne A."/>
            <person name="Stevens C."/>
            <person name="Dowd S."/>
        </authorList>
    </citation>
    <scope>NUCLEOTIDE SEQUENCE [LARGE SCALE GENOMIC DNA]</scope>
    <source>
        <strain evidence="1 2">NCWAL01</strain>
    </source>
</reference>
<dbReference type="Proteomes" id="UP001221838">
    <property type="component" value="Unassembled WGS sequence"/>
</dbReference>
<evidence type="ECO:0000313" key="1">
    <source>
        <dbReference type="EMBL" id="MDC0708118.1"/>
    </source>
</evidence>
<dbReference type="RefSeq" id="WP_272135638.1">
    <property type="nucleotide sequence ID" value="NZ_JAQNDM010000002.1"/>
</dbReference>
<name>A0ABT5D4R9_9BACT</name>
<sequence>MTGLLVAMVLSLASPLDPAREAYQAGELAQARAELEAVLYPLRLDDDGLEAEAHLLLAATYHAQEDPSRAENEVVLGLAVSRDATLDPLVYPPDFIAFVARVRTVHGERIAALAAARRRPILVPPVLASPGVVPERSAAPAVATVSRGWYLVPFGVGHFQHGQHAKGTVLAVSQGAFFAVSAASLGGALALRGSDGRYSAGDAGVARGLNVSYLAGAYAFAALYAYGVLDGFLSSPGGAGERGGQTGR</sequence>
<proteinExistence type="predicted"/>
<keyword evidence="2" id="KW-1185">Reference proteome</keyword>
<organism evidence="1 2">
    <name type="scientific">Stigmatella ashevillensis</name>
    <dbReference type="NCBI Taxonomy" id="2995309"/>
    <lineage>
        <taxon>Bacteria</taxon>
        <taxon>Pseudomonadati</taxon>
        <taxon>Myxococcota</taxon>
        <taxon>Myxococcia</taxon>
        <taxon>Myxococcales</taxon>
        <taxon>Cystobacterineae</taxon>
        <taxon>Archangiaceae</taxon>
        <taxon>Stigmatella</taxon>
    </lineage>
</organism>